<evidence type="ECO:0000256" key="2">
    <source>
        <dbReference type="ARBA" id="ARBA00007193"/>
    </source>
</evidence>
<evidence type="ECO:0000256" key="10">
    <source>
        <dbReference type="ARBA" id="ARBA00023201"/>
    </source>
</evidence>
<evidence type="ECO:0000313" key="14">
    <source>
        <dbReference type="Proteomes" id="UP000504634"/>
    </source>
</evidence>
<dbReference type="GO" id="GO:0016020">
    <property type="term" value="C:membrane"/>
    <property type="evidence" value="ECO:0007669"/>
    <property type="project" value="UniProtKB-SubCell"/>
</dbReference>
<proteinExistence type="inferred from homology"/>
<evidence type="ECO:0000313" key="15">
    <source>
        <dbReference type="RefSeq" id="XP_030371229.1"/>
    </source>
</evidence>
<dbReference type="GeneID" id="115621662"/>
<keyword evidence="3 12" id="KW-0813">Transport</keyword>
<dbReference type="OrthoDB" id="6436100at2759"/>
<gene>
    <name evidence="15" type="primary">LOC115621662</name>
</gene>
<protein>
    <submittedName>
        <fullName evidence="15">Uncharacterized protein LOC115621662</fullName>
    </submittedName>
</protein>
<organism evidence="14 15">
    <name type="scientific">Drosophila lebanonensis</name>
    <name type="common">Fruit fly</name>
    <name type="synonym">Scaptodrosophila lebanonensis</name>
    <dbReference type="NCBI Taxonomy" id="7225"/>
    <lineage>
        <taxon>Eukaryota</taxon>
        <taxon>Metazoa</taxon>
        <taxon>Ecdysozoa</taxon>
        <taxon>Arthropoda</taxon>
        <taxon>Hexapoda</taxon>
        <taxon>Insecta</taxon>
        <taxon>Pterygota</taxon>
        <taxon>Neoptera</taxon>
        <taxon>Endopterygota</taxon>
        <taxon>Diptera</taxon>
        <taxon>Brachycera</taxon>
        <taxon>Muscomorpha</taxon>
        <taxon>Ephydroidea</taxon>
        <taxon>Drosophilidae</taxon>
        <taxon>Scaptodrosophila</taxon>
    </lineage>
</organism>
<dbReference type="InterPro" id="IPR001873">
    <property type="entry name" value="ENaC"/>
</dbReference>
<keyword evidence="4 12" id="KW-0894">Sodium channel</keyword>
<keyword evidence="11 12" id="KW-0407">Ion channel</keyword>
<keyword evidence="6 13" id="KW-1133">Transmembrane helix</keyword>
<evidence type="ECO:0000256" key="13">
    <source>
        <dbReference type="SAM" id="Phobius"/>
    </source>
</evidence>
<keyword evidence="14" id="KW-1185">Reference proteome</keyword>
<dbReference type="Pfam" id="PF00858">
    <property type="entry name" value="ASC"/>
    <property type="match status" value="1"/>
</dbReference>
<accession>A0A6J2T5C4</accession>
<evidence type="ECO:0000256" key="8">
    <source>
        <dbReference type="ARBA" id="ARBA00023065"/>
    </source>
</evidence>
<feature type="transmembrane region" description="Helical" evidence="13">
    <location>
        <begin position="71"/>
        <end position="92"/>
    </location>
</feature>
<reference evidence="15" key="1">
    <citation type="submission" date="2025-08" db="UniProtKB">
        <authorList>
            <consortium name="RefSeq"/>
        </authorList>
    </citation>
    <scope>IDENTIFICATION</scope>
    <source>
        <strain evidence="15">11010-0011.00</strain>
        <tissue evidence="15">Whole body</tissue>
    </source>
</reference>
<keyword evidence="8 12" id="KW-0406">Ion transport</keyword>
<keyword evidence="7" id="KW-0915">Sodium</keyword>
<keyword evidence="10 12" id="KW-0739">Sodium transport</keyword>
<evidence type="ECO:0000256" key="1">
    <source>
        <dbReference type="ARBA" id="ARBA00004141"/>
    </source>
</evidence>
<evidence type="ECO:0000256" key="4">
    <source>
        <dbReference type="ARBA" id="ARBA00022461"/>
    </source>
</evidence>
<sequence>MVNIKSTSDAIWWIKNPKGAELKESGRGRAGGRKKSRDASFCLDMADLVRNISLQGYSKLLAPELTLCERLIWLLVHTTMFGILLAVLSLTWEQFAAQYFVINLKDPLYPVENVPFPAVSICSNNRISKQAVTKYALEL</sequence>
<comment type="similarity">
    <text evidence="2 12">Belongs to the amiloride-sensitive sodium channel (TC 1.A.6) family.</text>
</comment>
<dbReference type="AlphaFoldDB" id="A0A6J2T5C4"/>
<name>A0A6J2T5C4_DROLE</name>
<evidence type="ECO:0000256" key="6">
    <source>
        <dbReference type="ARBA" id="ARBA00022989"/>
    </source>
</evidence>
<keyword evidence="9 13" id="KW-0472">Membrane</keyword>
<comment type="subcellular location">
    <subcellularLocation>
        <location evidence="1">Membrane</location>
        <topology evidence="1">Multi-pass membrane protein</topology>
    </subcellularLocation>
</comment>
<evidence type="ECO:0000256" key="3">
    <source>
        <dbReference type="ARBA" id="ARBA00022448"/>
    </source>
</evidence>
<evidence type="ECO:0000256" key="9">
    <source>
        <dbReference type="ARBA" id="ARBA00023136"/>
    </source>
</evidence>
<evidence type="ECO:0000256" key="7">
    <source>
        <dbReference type="ARBA" id="ARBA00023053"/>
    </source>
</evidence>
<keyword evidence="5 12" id="KW-0812">Transmembrane</keyword>
<dbReference type="Proteomes" id="UP000504634">
    <property type="component" value="Unplaced"/>
</dbReference>
<dbReference type="RefSeq" id="XP_030371229.1">
    <property type="nucleotide sequence ID" value="XM_030515369.1"/>
</dbReference>
<evidence type="ECO:0000256" key="5">
    <source>
        <dbReference type="ARBA" id="ARBA00022692"/>
    </source>
</evidence>
<evidence type="ECO:0000256" key="11">
    <source>
        <dbReference type="ARBA" id="ARBA00023303"/>
    </source>
</evidence>
<dbReference type="GO" id="GO:0005272">
    <property type="term" value="F:sodium channel activity"/>
    <property type="evidence" value="ECO:0007669"/>
    <property type="project" value="UniProtKB-KW"/>
</dbReference>
<evidence type="ECO:0000256" key="12">
    <source>
        <dbReference type="RuleBase" id="RU000679"/>
    </source>
</evidence>